<comment type="catalytic activity">
    <reaction evidence="1 5 6">
        <text>[protein]-peptidylproline (omega=180) = [protein]-peptidylproline (omega=0)</text>
        <dbReference type="Rhea" id="RHEA:16237"/>
        <dbReference type="Rhea" id="RHEA-COMP:10747"/>
        <dbReference type="Rhea" id="RHEA-COMP:10748"/>
        <dbReference type="ChEBI" id="CHEBI:83833"/>
        <dbReference type="ChEBI" id="CHEBI:83834"/>
        <dbReference type="EC" id="5.2.1.8"/>
    </reaction>
</comment>
<sequence>MKKELLYLFVMLLFFTSCKDDENKSSLLSYLKKNNITDYNTTSSGLIYIIDEQGEGLLPEIGDTVQVEYTGYFTNDEIFDSSVGGSPLEFVLGLGQVVPGWDEGIGLYNQGGSGTLYVPAKLAYGSDDMIFEITLEKVALGIAGYTIADYIEENNDWEDYSVTQSGIHYRITESVPEADSPTNGNTVTVNYTGYYLNNKIFDTSVGKSSFSFDLGTSNIIEGFNEAVSLLKVGEAGDFLIPSDLAYGEDGVAGVFTPNQNIRFTIKLVSFQ</sequence>
<evidence type="ECO:0000256" key="3">
    <source>
        <dbReference type="ARBA" id="ARBA00023110"/>
    </source>
</evidence>
<dbReference type="InterPro" id="IPR001179">
    <property type="entry name" value="PPIase_FKBP_dom"/>
</dbReference>
<evidence type="ECO:0000256" key="5">
    <source>
        <dbReference type="PROSITE-ProRule" id="PRU00277"/>
    </source>
</evidence>
<dbReference type="InterPro" id="IPR046357">
    <property type="entry name" value="PPIase_dom_sf"/>
</dbReference>
<dbReference type="PROSITE" id="PS50059">
    <property type="entry name" value="FKBP_PPIASE"/>
    <property type="match status" value="2"/>
</dbReference>
<dbReference type="EMBL" id="FWYF01000002">
    <property type="protein sequence ID" value="SMD33777.1"/>
    <property type="molecule type" value="Genomic_DNA"/>
</dbReference>
<name>A0A1W2GAT9_REIFA</name>
<protein>
    <recommendedName>
        <fullName evidence="6">Peptidyl-prolyl cis-trans isomerase</fullName>
        <ecNumber evidence="6">5.2.1.8</ecNumber>
    </recommendedName>
</protein>
<feature type="domain" description="PPIase FKBP-type" evidence="7">
    <location>
        <begin position="62"/>
        <end position="126"/>
    </location>
</feature>
<dbReference type="PANTHER" id="PTHR43811:SF19">
    <property type="entry name" value="39 KDA FK506-BINDING NUCLEAR PROTEIN"/>
    <property type="match status" value="1"/>
</dbReference>
<dbReference type="PANTHER" id="PTHR43811">
    <property type="entry name" value="FKBP-TYPE PEPTIDYL-PROLYL CIS-TRANS ISOMERASE FKPA"/>
    <property type="match status" value="1"/>
</dbReference>
<evidence type="ECO:0000313" key="8">
    <source>
        <dbReference type="EMBL" id="SMD33777.1"/>
    </source>
</evidence>
<accession>A0A1W2GAT9</accession>
<feature type="domain" description="PPIase FKBP-type" evidence="7">
    <location>
        <begin position="184"/>
        <end position="271"/>
    </location>
</feature>
<dbReference type="STRING" id="692418.SAMN04488029_1659"/>
<comment type="similarity">
    <text evidence="2 6">Belongs to the FKBP-type PPIase family.</text>
</comment>
<evidence type="ECO:0000256" key="4">
    <source>
        <dbReference type="ARBA" id="ARBA00023235"/>
    </source>
</evidence>
<evidence type="ECO:0000256" key="2">
    <source>
        <dbReference type="ARBA" id="ARBA00006577"/>
    </source>
</evidence>
<organism evidence="8 9">
    <name type="scientific">Reichenbachiella faecimaris</name>
    <dbReference type="NCBI Taxonomy" id="692418"/>
    <lineage>
        <taxon>Bacteria</taxon>
        <taxon>Pseudomonadati</taxon>
        <taxon>Bacteroidota</taxon>
        <taxon>Cytophagia</taxon>
        <taxon>Cytophagales</taxon>
        <taxon>Reichenbachiellaceae</taxon>
        <taxon>Reichenbachiella</taxon>
    </lineage>
</organism>
<dbReference type="GO" id="GO:0003755">
    <property type="term" value="F:peptidyl-prolyl cis-trans isomerase activity"/>
    <property type="evidence" value="ECO:0007669"/>
    <property type="project" value="UniProtKB-UniRule"/>
</dbReference>
<keyword evidence="9" id="KW-1185">Reference proteome</keyword>
<dbReference type="Gene3D" id="3.10.50.40">
    <property type="match status" value="2"/>
</dbReference>
<proteinExistence type="inferred from homology"/>
<gene>
    <name evidence="8" type="ORF">SAMN04488029_1659</name>
</gene>
<dbReference type="Pfam" id="PF00254">
    <property type="entry name" value="FKBP_C"/>
    <property type="match status" value="2"/>
</dbReference>
<dbReference type="Proteomes" id="UP000192472">
    <property type="component" value="Unassembled WGS sequence"/>
</dbReference>
<evidence type="ECO:0000256" key="1">
    <source>
        <dbReference type="ARBA" id="ARBA00000971"/>
    </source>
</evidence>
<dbReference type="SUPFAM" id="SSF54534">
    <property type="entry name" value="FKBP-like"/>
    <property type="match status" value="2"/>
</dbReference>
<evidence type="ECO:0000256" key="6">
    <source>
        <dbReference type="RuleBase" id="RU003915"/>
    </source>
</evidence>
<dbReference type="RefSeq" id="WP_084372183.1">
    <property type="nucleotide sequence ID" value="NZ_FWYF01000002.1"/>
</dbReference>
<dbReference type="OrthoDB" id="9814548at2"/>
<evidence type="ECO:0000259" key="7">
    <source>
        <dbReference type="PROSITE" id="PS50059"/>
    </source>
</evidence>
<keyword evidence="3 5" id="KW-0697">Rotamase</keyword>
<dbReference type="AlphaFoldDB" id="A0A1W2GAT9"/>
<reference evidence="8 9" key="1">
    <citation type="submission" date="2017-04" db="EMBL/GenBank/DDBJ databases">
        <authorList>
            <person name="Afonso C.L."/>
            <person name="Miller P.J."/>
            <person name="Scott M.A."/>
            <person name="Spackman E."/>
            <person name="Goraichik I."/>
            <person name="Dimitrov K.M."/>
            <person name="Suarez D.L."/>
            <person name="Swayne D.E."/>
        </authorList>
    </citation>
    <scope>NUCLEOTIDE SEQUENCE [LARGE SCALE GENOMIC DNA]</scope>
    <source>
        <strain evidence="8 9">DSM 26133</strain>
    </source>
</reference>
<dbReference type="EC" id="5.2.1.8" evidence="6"/>
<keyword evidence="4 5" id="KW-0413">Isomerase</keyword>
<evidence type="ECO:0000313" key="9">
    <source>
        <dbReference type="Proteomes" id="UP000192472"/>
    </source>
</evidence>
<dbReference type="PROSITE" id="PS51257">
    <property type="entry name" value="PROKAR_LIPOPROTEIN"/>
    <property type="match status" value="1"/>
</dbReference>